<dbReference type="RefSeq" id="WP_154376584.1">
    <property type="nucleotide sequence ID" value="NZ_WKJJ01000011.1"/>
</dbReference>
<dbReference type="SUPFAM" id="SSF51735">
    <property type="entry name" value="NAD(P)-binding Rossmann-fold domains"/>
    <property type="match status" value="1"/>
</dbReference>
<proteinExistence type="inferred from homology"/>
<sequence length="267" mass="28530">MDKAAQAGDRRPAILVTGAASGIGRACAELFARRGWYVGLYDVNTEGVTEVAAALGEGNACSGALDVSDPDAWERALAHFWSHSGQRLDVLLNNAGILTAGAFETVPLARHRAMLDVNVASIVVGCHSAFPYLEQTPGARVINMASATAIYGQPDLVTYSATKFAVRGFTEGLDLEWSRFGIRVSDVWPSFVKTAMASGFERIASARSLGIRLTPADVAGTVWRCATSRRLVHKTHWTVGLQAGLLSLATRLAPAAITRQVVRRLAH</sequence>
<dbReference type="PRINTS" id="PR00081">
    <property type="entry name" value="GDHRDH"/>
</dbReference>
<evidence type="ECO:0000256" key="2">
    <source>
        <dbReference type="ARBA" id="ARBA00023002"/>
    </source>
</evidence>
<keyword evidence="5" id="KW-1185">Reference proteome</keyword>
<reference evidence="4 5" key="1">
    <citation type="submission" date="2019-11" db="EMBL/GenBank/DDBJ databases">
        <title>Novel species isolated from a subtropical stream in China.</title>
        <authorList>
            <person name="Lu H."/>
        </authorList>
    </citation>
    <scope>NUCLEOTIDE SEQUENCE [LARGE SCALE GENOMIC DNA]</scope>
    <source>
        <strain evidence="4 5">FT92W</strain>
    </source>
</reference>
<comment type="caution">
    <text evidence="4">The sequence shown here is derived from an EMBL/GenBank/DDBJ whole genome shotgun (WGS) entry which is preliminary data.</text>
</comment>
<accession>A0A7X2IQ46</accession>
<organism evidence="4 5">
    <name type="scientific">Pseudoduganella rivuli</name>
    <dbReference type="NCBI Taxonomy" id="2666085"/>
    <lineage>
        <taxon>Bacteria</taxon>
        <taxon>Pseudomonadati</taxon>
        <taxon>Pseudomonadota</taxon>
        <taxon>Betaproteobacteria</taxon>
        <taxon>Burkholderiales</taxon>
        <taxon>Oxalobacteraceae</taxon>
        <taxon>Telluria group</taxon>
        <taxon>Pseudoduganella</taxon>
    </lineage>
</organism>
<dbReference type="Proteomes" id="UP000446768">
    <property type="component" value="Unassembled WGS sequence"/>
</dbReference>
<dbReference type="PANTHER" id="PTHR43391:SF82">
    <property type="entry name" value="OXIDOREDUCTASE SADH-RELATED"/>
    <property type="match status" value="1"/>
</dbReference>
<dbReference type="PANTHER" id="PTHR43391">
    <property type="entry name" value="RETINOL DEHYDROGENASE-RELATED"/>
    <property type="match status" value="1"/>
</dbReference>
<evidence type="ECO:0000256" key="3">
    <source>
        <dbReference type="RuleBase" id="RU000363"/>
    </source>
</evidence>
<dbReference type="EMBL" id="WKJJ01000011">
    <property type="protein sequence ID" value="MRV73732.1"/>
    <property type="molecule type" value="Genomic_DNA"/>
</dbReference>
<evidence type="ECO:0000256" key="1">
    <source>
        <dbReference type="ARBA" id="ARBA00006484"/>
    </source>
</evidence>
<dbReference type="NCBIfam" id="NF006123">
    <property type="entry name" value="PRK08267.1"/>
    <property type="match status" value="1"/>
</dbReference>
<evidence type="ECO:0000313" key="5">
    <source>
        <dbReference type="Proteomes" id="UP000446768"/>
    </source>
</evidence>
<dbReference type="AlphaFoldDB" id="A0A7X2IQ46"/>
<protein>
    <submittedName>
        <fullName evidence="4">SDR family oxidoreductase</fullName>
    </submittedName>
</protein>
<dbReference type="GO" id="GO:0016491">
    <property type="term" value="F:oxidoreductase activity"/>
    <property type="evidence" value="ECO:0007669"/>
    <property type="project" value="UniProtKB-KW"/>
</dbReference>
<dbReference type="InterPro" id="IPR002347">
    <property type="entry name" value="SDR_fam"/>
</dbReference>
<dbReference type="Pfam" id="PF00106">
    <property type="entry name" value="adh_short"/>
    <property type="match status" value="1"/>
</dbReference>
<dbReference type="InterPro" id="IPR036291">
    <property type="entry name" value="NAD(P)-bd_dom_sf"/>
</dbReference>
<dbReference type="PRINTS" id="PR00080">
    <property type="entry name" value="SDRFAMILY"/>
</dbReference>
<name>A0A7X2IQ46_9BURK</name>
<comment type="similarity">
    <text evidence="1 3">Belongs to the short-chain dehydrogenases/reductases (SDR) family.</text>
</comment>
<gene>
    <name evidence="4" type="ORF">GJ700_18625</name>
</gene>
<evidence type="ECO:0000313" key="4">
    <source>
        <dbReference type="EMBL" id="MRV73732.1"/>
    </source>
</evidence>
<keyword evidence="2" id="KW-0560">Oxidoreductase</keyword>
<dbReference type="Gene3D" id="3.40.50.720">
    <property type="entry name" value="NAD(P)-binding Rossmann-like Domain"/>
    <property type="match status" value="1"/>
</dbReference>